<dbReference type="Proteomes" id="UP000735302">
    <property type="component" value="Unassembled WGS sequence"/>
</dbReference>
<feature type="disulfide bond" evidence="11">
    <location>
        <begin position="435"/>
        <end position="453"/>
    </location>
</feature>
<feature type="disulfide bond" evidence="10">
    <location>
        <begin position="149"/>
        <end position="195"/>
    </location>
</feature>
<evidence type="ECO:0000256" key="11">
    <source>
        <dbReference type="PROSITE-ProRule" id="PRU00124"/>
    </source>
</evidence>
<feature type="region of interest" description="Disordered" evidence="12">
    <location>
        <begin position="246"/>
        <end position="276"/>
    </location>
</feature>
<gene>
    <name evidence="14" type="ORF">PoB_001240700</name>
</gene>
<organism evidence="14 15">
    <name type="scientific">Plakobranchus ocellatus</name>
    <dbReference type="NCBI Taxonomy" id="259542"/>
    <lineage>
        <taxon>Eukaryota</taxon>
        <taxon>Metazoa</taxon>
        <taxon>Spiralia</taxon>
        <taxon>Lophotrochozoa</taxon>
        <taxon>Mollusca</taxon>
        <taxon>Gastropoda</taxon>
        <taxon>Heterobranchia</taxon>
        <taxon>Euthyneura</taxon>
        <taxon>Panpulmonata</taxon>
        <taxon>Sacoglossa</taxon>
        <taxon>Placobranchoidea</taxon>
        <taxon>Plakobranchidae</taxon>
        <taxon>Plakobranchus</taxon>
    </lineage>
</organism>
<dbReference type="SUPFAM" id="SSF63501">
    <property type="entry name" value="Frizzled cysteine-rich domain"/>
    <property type="match status" value="3"/>
</dbReference>
<evidence type="ECO:0000256" key="10">
    <source>
        <dbReference type="PROSITE-ProRule" id="PRU00090"/>
    </source>
</evidence>
<dbReference type="PRINTS" id="PR00261">
    <property type="entry name" value="LDLRECEPTOR"/>
</dbReference>
<feature type="domain" description="FZ" evidence="13">
    <location>
        <begin position="18"/>
        <end position="132"/>
    </location>
</feature>
<evidence type="ECO:0000256" key="7">
    <source>
        <dbReference type="ARBA" id="ARBA00023157"/>
    </source>
</evidence>
<sequence>MVLKLRTVKVNLLYWLQCSSLEFPICNEIGFNESLLPNNVWNCDDNQCLIETFNNFAQESIQAGCRDLIFFCSYVFHACSYDPDGQLMPVPIRPCKETCSEAVENCDTFMSVKPDCSDLVSIQEENAKCVQEEKAQPEVKCFDQVYPLCKEIGFTSASHNVWFIGNFTEFVEQFETFALPSILSGCWEFVTFYLCGLFFPPCPKPGEPQKLPCKIFCEGYEANCAGYLLLECEKLFSDDQCLHPSDLQDESEGSTATTTPEPTTTTTSTTTPEPRCEKVNFPMCESLGFTNVSFPNVFGDDTLEEANFSYITYAEHAISTGCAKDIAFYMCALLFPPCKQAGHTQRPLPCRSVCDEVNLNCPTQLYTQNCNTFSSSDENSCLKPPQKKACGANEFSCVNTNECVPKDTVCDRHKNCADWSDERNCSCHKTLETKCAMGLCIPSFRKCDGSVQCPDGSDETQCENQCKMGHYKCSETNICIPPEWLCDNHDDCLNKDDEHFCDNCSQGEFACTSDKRCISSGKQCDGTPDCNDKSDEARCVYALDEVSSVYLHVPDHNYPVVCSHGFTEAHALNACLKSGYP</sequence>
<evidence type="ECO:0000256" key="3">
    <source>
        <dbReference type="ARBA" id="ARBA00022737"/>
    </source>
</evidence>
<comment type="caution">
    <text evidence="14">The sequence shown here is derived from an EMBL/GenBank/DDBJ whole genome shotgun (WGS) entry which is preliminary data.</text>
</comment>
<feature type="disulfide bond" evidence="11">
    <location>
        <begin position="410"/>
        <end position="425"/>
    </location>
</feature>
<dbReference type="Gene3D" id="1.10.2000.10">
    <property type="entry name" value="Frizzled cysteine-rich domain"/>
    <property type="match status" value="3"/>
</dbReference>
<keyword evidence="14" id="KW-0449">Lipoprotein</keyword>
<keyword evidence="8 14" id="KW-0675">Receptor</keyword>
<dbReference type="AlphaFoldDB" id="A0AAV3YTW4"/>
<dbReference type="InterPro" id="IPR051221">
    <property type="entry name" value="LDLR-related"/>
</dbReference>
<feature type="compositionally biased region" description="Low complexity" evidence="12">
    <location>
        <begin position="253"/>
        <end position="273"/>
    </location>
</feature>
<comment type="caution">
    <text evidence="11">Lacks conserved residue(s) required for the propagation of feature annotation.</text>
</comment>
<dbReference type="CDD" id="cd00112">
    <property type="entry name" value="LDLa"/>
    <property type="match status" value="4"/>
</dbReference>
<dbReference type="SUPFAM" id="SSF57424">
    <property type="entry name" value="LDL receptor-like module"/>
    <property type="match status" value="4"/>
</dbReference>
<evidence type="ECO:0000259" key="13">
    <source>
        <dbReference type="PROSITE" id="PS50038"/>
    </source>
</evidence>
<feature type="disulfide bond" evidence="11">
    <location>
        <begin position="486"/>
        <end position="501"/>
    </location>
</feature>
<keyword evidence="2" id="KW-0812">Transmembrane</keyword>
<dbReference type="SMART" id="SM00063">
    <property type="entry name" value="FRI"/>
    <property type="match status" value="1"/>
</dbReference>
<feature type="domain" description="FZ" evidence="13">
    <location>
        <begin position="136"/>
        <end position="244"/>
    </location>
</feature>
<feature type="disulfide bond" evidence="10">
    <location>
        <begin position="26"/>
        <end position="72"/>
    </location>
</feature>
<keyword evidence="5" id="KW-1133">Transmembrane helix</keyword>
<evidence type="ECO:0000256" key="8">
    <source>
        <dbReference type="ARBA" id="ARBA00023170"/>
    </source>
</evidence>
<dbReference type="GO" id="GO:0005886">
    <property type="term" value="C:plasma membrane"/>
    <property type="evidence" value="ECO:0007669"/>
    <property type="project" value="UniProtKB-SubCell"/>
</dbReference>
<evidence type="ECO:0000256" key="5">
    <source>
        <dbReference type="ARBA" id="ARBA00022989"/>
    </source>
</evidence>
<feature type="domain" description="FZ" evidence="13">
    <location>
        <begin position="271"/>
        <end position="400"/>
    </location>
</feature>
<protein>
    <submittedName>
        <fullName evidence="14">Low-density lipoprotein receptor</fullName>
    </submittedName>
</protein>
<evidence type="ECO:0000256" key="12">
    <source>
        <dbReference type="SAM" id="MobiDB-lite"/>
    </source>
</evidence>
<feature type="disulfide bond" evidence="10">
    <location>
        <begin position="18"/>
        <end position="79"/>
    </location>
</feature>
<feature type="disulfide bond" evidence="11">
    <location>
        <begin position="447"/>
        <end position="462"/>
    </location>
</feature>
<keyword evidence="9" id="KW-0325">Glycoprotein</keyword>
<keyword evidence="6" id="KW-0472">Membrane</keyword>
<evidence type="ECO:0000313" key="14">
    <source>
        <dbReference type="EMBL" id="GFN85901.1"/>
    </source>
</evidence>
<feature type="disulfide bond" evidence="10">
    <location>
        <begin position="141"/>
        <end position="202"/>
    </location>
</feature>
<dbReference type="Pfam" id="PF00057">
    <property type="entry name" value="Ldl_recept_a"/>
    <property type="match status" value="4"/>
</dbReference>
<evidence type="ECO:0000256" key="2">
    <source>
        <dbReference type="ARBA" id="ARBA00022692"/>
    </source>
</evidence>
<dbReference type="PROSITE" id="PS50038">
    <property type="entry name" value="FZ"/>
    <property type="match status" value="3"/>
</dbReference>
<dbReference type="InterPro" id="IPR020067">
    <property type="entry name" value="Frizzled_dom"/>
</dbReference>
<dbReference type="CDD" id="cd07066">
    <property type="entry name" value="CRD_FZ"/>
    <property type="match status" value="2"/>
</dbReference>
<dbReference type="SMART" id="SM00192">
    <property type="entry name" value="LDLa"/>
    <property type="match status" value="4"/>
</dbReference>
<keyword evidence="7 11" id="KW-1015">Disulfide bond</keyword>
<evidence type="ECO:0000256" key="1">
    <source>
        <dbReference type="ARBA" id="ARBA00004401"/>
    </source>
</evidence>
<dbReference type="InterPro" id="IPR036790">
    <property type="entry name" value="Frizzled_dom_sf"/>
</dbReference>
<dbReference type="Gene3D" id="4.10.400.10">
    <property type="entry name" value="Low-density Lipoprotein Receptor"/>
    <property type="match status" value="4"/>
</dbReference>
<dbReference type="InterPro" id="IPR002172">
    <property type="entry name" value="LDrepeatLR_classA_rpt"/>
</dbReference>
<name>A0AAV3YTW4_9GAST</name>
<accession>A0AAV3YTW4</accession>
<evidence type="ECO:0000256" key="6">
    <source>
        <dbReference type="ARBA" id="ARBA00023136"/>
    </source>
</evidence>
<dbReference type="PROSITE" id="PS50068">
    <property type="entry name" value="LDLRA_2"/>
    <property type="match status" value="4"/>
</dbReference>
<dbReference type="PROSITE" id="PS01209">
    <property type="entry name" value="LDLRA_1"/>
    <property type="match status" value="3"/>
</dbReference>
<evidence type="ECO:0000256" key="9">
    <source>
        <dbReference type="ARBA" id="ARBA00023180"/>
    </source>
</evidence>
<evidence type="ECO:0000313" key="15">
    <source>
        <dbReference type="Proteomes" id="UP000735302"/>
    </source>
</evidence>
<reference evidence="14 15" key="1">
    <citation type="journal article" date="2021" name="Elife">
        <title>Chloroplast acquisition without the gene transfer in kleptoplastic sea slugs, Plakobranchus ocellatus.</title>
        <authorList>
            <person name="Maeda T."/>
            <person name="Takahashi S."/>
            <person name="Yoshida T."/>
            <person name="Shimamura S."/>
            <person name="Takaki Y."/>
            <person name="Nagai Y."/>
            <person name="Toyoda A."/>
            <person name="Suzuki Y."/>
            <person name="Arimoto A."/>
            <person name="Ishii H."/>
            <person name="Satoh N."/>
            <person name="Nishiyama T."/>
            <person name="Hasebe M."/>
            <person name="Maruyama T."/>
            <person name="Minagawa J."/>
            <person name="Obokata J."/>
            <person name="Shigenobu S."/>
        </authorList>
    </citation>
    <scope>NUCLEOTIDE SEQUENCE [LARGE SCALE GENOMIC DNA]</scope>
</reference>
<dbReference type="InterPro" id="IPR036055">
    <property type="entry name" value="LDL_receptor-like_sf"/>
</dbReference>
<dbReference type="EMBL" id="BLXT01001484">
    <property type="protein sequence ID" value="GFN85901.1"/>
    <property type="molecule type" value="Genomic_DNA"/>
</dbReference>
<keyword evidence="3" id="KW-0677">Repeat</keyword>
<feature type="disulfide bond" evidence="11">
    <location>
        <begin position="524"/>
        <end position="539"/>
    </location>
</feature>
<proteinExistence type="predicted"/>
<dbReference type="GO" id="GO:0043235">
    <property type="term" value="C:receptor complex"/>
    <property type="evidence" value="ECO:0007669"/>
    <property type="project" value="TreeGrafter"/>
</dbReference>
<dbReference type="Pfam" id="PF01392">
    <property type="entry name" value="Fz"/>
    <property type="match status" value="1"/>
</dbReference>
<dbReference type="PANTHER" id="PTHR22722">
    <property type="entry name" value="LOW-DENSITY LIPOPROTEIN RECEPTOR-RELATED PROTEIN 2-RELATED"/>
    <property type="match status" value="1"/>
</dbReference>
<feature type="disulfide bond" evidence="10">
    <location>
        <begin position="186"/>
        <end position="224"/>
    </location>
</feature>
<comment type="subcellular location">
    <subcellularLocation>
        <location evidence="1">Cell membrane</location>
        <topology evidence="1">Single-pass type II membrane protein</topology>
    </subcellularLocation>
</comment>
<evidence type="ECO:0000256" key="4">
    <source>
        <dbReference type="ARBA" id="ARBA00022968"/>
    </source>
</evidence>
<keyword evidence="15" id="KW-1185">Reference proteome</keyword>
<dbReference type="InterPro" id="IPR023415">
    <property type="entry name" value="LDLR_class-A_CS"/>
</dbReference>
<keyword evidence="4" id="KW-0735">Signal-anchor</keyword>